<evidence type="ECO:0000313" key="6">
    <source>
        <dbReference type="EMBL" id="OAY28200.1"/>
    </source>
</evidence>
<dbReference type="Gramene" id="Manes.15G049700.1.v8.1">
    <property type="protein sequence ID" value="Manes.15G049700.1.v8.1.CDS"/>
    <property type="gene ID" value="Manes.15G049700.v8.1"/>
</dbReference>
<dbReference type="OrthoDB" id="2019572at2759"/>
<name>A0A2C9UEX6_MANES</name>
<keyword evidence="2" id="KW-0328">Glycosyltransferase</keyword>
<evidence type="ECO:0000313" key="7">
    <source>
        <dbReference type="Proteomes" id="UP000091857"/>
    </source>
</evidence>
<evidence type="ECO:0000256" key="1">
    <source>
        <dbReference type="ARBA" id="ARBA00004606"/>
    </source>
</evidence>
<dbReference type="PANTHER" id="PTHR45719:SF10">
    <property type="entry name" value="CORE-2_I-BRANCHING BETA-1,6-N-ACETYLGLUCOSAMINYLTRANSFERASE FAMILY PROTEIN"/>
    <property type="match status" value="1"/>
</dbReference>
<sequence>MQIPQPPSSPSAISISSPTAAKDSTKATLSIIFATSLFSLLFILSLSPSSTSSLRATNHVRPDPYLFPNRQTTFHKIPSDPSPPSVAYLISGSKGDSRRILRLLYATYHPKNQYLLHLDRFAPQAERDRLAVRVQSVPIFRAALNVNVIGKADFAYPKGSSTISETLHGAAILLRLSKNWDWFINLSSGDYPLVTQDDLLHIFSYLPRDFNFVNHSSYIGWRQAKQLKPIIVDPGLYLSERTEMFYASQKRDLPNAFRVFSGSTFSILSRNFIEHCILGTENLPRILLMYFSNTPSSLTNYFPTILCNSRQFNRTVINHNLQYAAFDKPSKQVPRMLNSSEFDAMIQSGAAFASRFQIKDRVLDRIDKEILGRIRGEVVPGGWCLGEPGNGTCSVWGDADVLRPGPGARRLEKRIVKLLSKGEFRSRQCIFE</sequence>
<dbReference type="PANTHER" id="PTHR45719">
    <property type="entry name" value="GLYCOSYLTRANSFERASE"/>
    <property type="match status" value="1"/>
</dbReference>
<evidence type="ECO:0000256" key="5">
    <source>
        <dbReference type="ARBA" id="ARBA00023180"/>
    </source>
</evidence>
<dbReference type="InterPro" id="IPR044610">
    <property type="entry name" value="GLCAT14A/B/C"/>
</dbReference>
<dbReference type="OMA" id="PNHQPHR"/>
<dbReference type="GO" id="GO:0016020">
    <property type="term" value="C:membrane"/>
    <property type="evidence" value="ECO:0007669"/>
    <property type="project" value="UniProtKB-SubCell"/>
</dbReference>
<dbReference type="AlphaFoldDB" id="A0A2C9UEX6"/>
<evidence type="ECO:0000256" key="3">
    <source>
        <dbReference type="ARBA" id="ARBA00022679"/>
    </source>
</evidence>
<evidence type="ECO:0000256" key="4">
    <source>
        <dbReference type="ARBA" id="ARBA00023136"/>
    </source>
</evidence>
<evidence type="ECO:0000256" key="2">
    <source>
        <dbReference type="ARBA" id="ARBA00022676"/>
    </source>
</evidence>
<dbReference type="EMBL" id="CM004401">
    <property type="protein sequence ID" value="OAY28200.1"/>
    <property type="molecule type" value="Genomic_DNA"/>
</dbReference>
<keyword evidence="3" id="KW-0808">Transferase</keyword>
<dbReference type="InterPro" id="IPR003406">
    <property type="entry name" value="Glyco_trans_14"/>
</dbReference>
<comment type="caution">
    <text evidence="6">The sequence shown here is derived from an EMBL/GenBank/DDBJ whole genome shotgun (WGS) entry which is preliminary data.</text>
</comment>
<protein>
    <submittedName>
        <fullName evidence="6">Uncharacterized protein</fullName>
    </submittedName>
</protein>
<keyword evidence="5" id="KW-0325">Glycoprotein</keyword>
<organism evidence="6 7">
    <name type="scientific">Manihot esculenta</name>
    <name type="common">Cassava</name>
    <name type="synonym">Jatropha manihot</name>
    <dbReference type="NCBI Taxonomy" id="3983"/>
    <lineage>
        <taxon>Eukaryota</taxon>
        <taxon>Viridiplantae</taxon>
        <taxon>Streptophyta</taxon>
        <taxon>Embryophyta</taxon>
        <taxon>Tracheophyta</taxon>
        <taxon>Spermatophyta</taxon>
        <taxon>Magnoliopsida</taxon>
        <taxon>eudicotyledons</taxon>
        <taxon>Gunneridae</taxon>
        <taxon>Pentapetalae</taxon>
        <taxon>rosids</taxon>
        <taxon>fabids</taxon>
        <taxon>Malpighiales</taxon>
        <taxon>Euphorbiaceae</taxon>
        <taxon>Crotonoideae</taxon>
        <taxon>Manihoteae</taxon>
        <taxon>Manihot</taxon>
    </lineage>
</organism>
<dbReference type="Proteomes" id="UP000091857">
    <property type="component" value="Chromosome 15"/>
</dbReference>
<proteinExistence type="predicted"/>
<dbReference type="Pfam" id="PF02485">
    <property type="entry name" value="Branch"/>
    <property type="match status" value="1"/>
</dbReference>
<dbReference type="GO" id="GO:0015020">
    <property type="term" value="F:glucuronosyltransferase activity"/>
    <property type="evidence" value="ECO:0007669"/>
    <property type="project" value="InterPro"/>
</dbReference>
<accession>A0A2C9UEX6</accession>
<keyword evidence="4" id="KW-0472">Membrane</keyword>
<keyword evidence="7" id="KW-1185">Reference proteome</keyword>
<gene>
    <name evidence="6" type="ORF">MANES_15G049700v8</name>
</gene>
<reference evidence="7" key="1">
    <citation type="journal article" date="2016" name="Nat. Biotechnol.">
        <title>Sequencing wild and cultivated cassava and related species reveals extensive interspecific hybridization and genetic diversity.</title>
        <authorList>
            <person name="Bredeson J.V."/>
            <person name="Lyons J.B."/>
            <person name="Prochnik S.E."/>
            <person name="Wu G.A."/>
            <person name="Ha C.M."/>
            <person name="Edsinger-Gonzales E."/>
            <person name="Grimwood J."/>
            <person name="Schmutz J."/>
            <person name="Rabbi I.Y."/>
            <person name="Egesi C."/>
            <person name="Nauluvula P."/>
            <person name="Lebot V."/>
            <person name="Ndunguru J."/>
            <person name="Mkamilo G."/>
            <person name="Bart R.S."/>
            <person name="Setter T.L."/>
            <person name="Gleadow R.M."/>
            <person name="Kulakow P."/>
            <person name="Ferguson M.E."/>
            <person name="Rounsley S."/>
            <person name="Rokhsar D.S."/>
        </authorList>
    </citation>
    <scope>NUCLEOTIDE SEQUENCE [LARGE SCALE GENOMIC DNA]</scope>
    <source>
        <strain evidence="7">cv. AM560-2</strain>
    </source>
</reference>
<comment type="subcellular location">
    <subcellularLocation>
        <location evidence="1">Membrane</location>
        <topology evidence="1">Single-pass type II membrane protein</topology>
    </subcellularLocation>
</comment>